<dbReference type="InterPro" id="IPR000600">
    <property type="entry name" value="ROK"/>
</dbReference>
<dbReference type="InterPro" id="IPR049874">
    <property type="entry name" value="ROK_cs"/>
</dbReference>
<dbReference type="RefSeq" id="WP_236099552.1">
    <property type="nucleotide sequence ID" value="NZ_JAKGUD010000008.1"/>
</dbReference>
<keyword evidence="3" id="KW-1185">Reference proteome</keyword>
<dbReference type="CDD" id="cd23763">
    <property type="entry name" value="ASKHA_ATPase_ROK"/>
    <property type="match status" value="1"/>
</dbReference>
<dbReference type="Proteomes" id="UP001200430">
    <property type="component" value="Unassembled WGS sequence"/>
</dbReference>
<sequence>MRIGVDLGGHKIAAGVVEKGKVVNQAWEPTPRSRKPEETTEAIERLVKSLKVKSTKSVGIGLPGMLSLDRRSVVRLTNLPRWENFPMAEILEKRLSLPVALDNDGNCAALGEMESGEAVGMKDFVMMTLGTGIGGAIVSGGRLIRGHRGLAGEIGHVALLHRTPCNCGGIGHGETLFSADTFDLRCSEKGVPSVPELWDRRNDEEHRNFWNRSLEGLACVMISAIHLLDPEAIVLAGGLSNLPELVQELKPFLDERLATAFRPMPPLKISSLGKDGPVIGAASLTSTP</sequence>
<dbReference type="EMBL" id="JAKGUD010000008">
    <property type="protein sequence ID" value="MCF4142834.1"/>
    <property type="molecule type" value="Genomic_DNA"/>
</dbReference>
<evidence type="ECO:0000256" key="1">
    <source>
        <dbReference type="ARBA" id="ARBA00006479"/>
    </source>
</evidence>
<dbReference type="SUPFAM" id="SSF53067">
    <property type="entry name" value="Actin-like ATPase domain"/>
    <property type="match status" value="1"/>
</dbReference>
<gene>
    <name evidence="2" type="ORF">L2W38_08385</name>
</gene>
<name>A0ABS9ENT0_9BACT</name>
<proteinExistence type="inferred from homology"/>
<dbReference type="PANTHER" id="PTHR18964:SF149">
    <property type="entry name" value="BIFUNCTIONAL UDP-N-ACETYLGLUCOSAMINE 2-EPIMERASE_N-ACETYLMANNOSAMINE KINASE"/>
    <property type="match status" value="1"/>
</dbReference>
<organism evidence="2 3">
    <name type="scientific">Dethiosulfovibrio marinus</name>
    <dbReference type="NCBI Taxonomy" id="133532"/>
    <lineage>
        <taxon>Bacteria</taxon>
        <taxon>Thermotogati</taxon>
        <taxon>Synergistota</taxon>
        <taxon>Synergistia</taxon>
        <taxon>Synergistales</taxon>
        <taxon>Dethiosulfovibrionaceae</taxon>
        <taxon>Dethiosulfovibrio</taxon>
    </lineage>
</organism>
<evidence type="ECO:0000313" key="3">
    <source>
        <dbReference type="Proteomes" id="UP001200430"/>
    </source>
</evidence>
<dbReference type="Pfam" id="PF00480">
    <property type="entry name" value="ROK"/>
    <property type="match status" value="1"/>
</dbReference>
<dbReference type="Gene3D" id="3.30.420.40">
    <property type="match status" value="2"/>
</dbReference>
<evidence type="ECO:0000313" key="2">
    <source>
        <dbReference type="EMBL" id="MCF4142834.1"/>
    </source>
</evidence>
<accession>A0ABS9ENT0</accession>
<comment type="caution">
    <text evidence="2">The sequence shown here is derived from an EMBL/GenBank/DDBJ whole genome shotgun (WGS) entry which is preliminary data.</text>
</comment>
<dbReference type="PROSITE" id="PS01125">
    <property type="entry name" value="ROK"/>
    <property type="match status" value="1"/>
</dbReference>
<dbReference type="PANTHER" id="PTHR18964">
    <property type="entry name" value="ROK (REPRESSOR, ORF, KINASE) FAMILY"/>
    <property type="match status" value="1"/>
</dbReference>
<dbReference type="InterPro" id="IPR043129">
    <property type="entry name" value="ATPase_NBD"/>
</dbReference>
<protein>
    <submittedName>
        <fullName evidence="2">ROK family protein</fullName>
    </submittedName>
</protein>
<reference evidence="2 3" key="1">
    <citation type="submission" date="2022-01" db="EMBL/GenBank/DDBJ databases">
        <title>Dethiosulfovibrio faecalis sp. nov., a novel proteolytic, non-sulfur-reducing bacterium isolated from a marine aquaculture solid waste bioreactor.</title>
        <authorList>
            <person name="Grabowski S."/>
            <person name="Apolinario E."/>
            <person name="Schneider N."/>
            <person name="Marshall C.W."/>
            <person name="Sowers K.R."/>
        </authorList>
    </citation>
    <scope>NUCLEOTIDE SEQUENCE [LARGE SCALE GENOMIC DNA]</scope>
    <source>
        <strain evidence="2 3">DSM 12537</strain>
    </source>
</reference>
<comment type="similarity">
    <text evidence="1">Belongs to the ROK (NagC/XylR) family.</text>
</comment>